<evidence type="ECO:0000256" key="1">
    <source>
        <dbReference type="SAM" id="MobiDB-lite"/>
    </source>
</evidence>
<evidence type="ECO:0000313" key="3">
    <source>
        <dbReference type="EMBL" id="ABF43509.1"/>
    </source>
</evidence>
<protein>
    <submittedName>
        <fullName evidence="3">Uncharacterized protein</fullName>
    </submittedName>
</protein>
<feature type="region of interest" description="Disordered" evidence="1">
    <location>
        <begin position="123"/>
        <end position="145"/>
    </location>
</feature>
<dbReference type="KEGG" id="aba:Acid345_4509"/>
<accession>Q1IHZ1</accession>
<name>Q1IHZ1_KORVE</name>
<sequence>MVSIRPIPAQYRRMLRNSLLTALAVCPMLSSVFAQTVQAKPDDDKQVSIGGCLTARTKNGGYVLSNIFSPPITVVGPSYLATGMGHHVMLKGTWQSSGIAPEKNSDSLPKLFIASEVKVDSRQCAAPPLPPQTTATKPAKSSGGN</sequence>
<evidence type="ECO:0000313" key="4">
    <source>
        <dbReference type="Proteomes" id="UP000002432"/>
    </source>
</evidence>
<evidence type="ECO:0000256" key="2">
    <source>
        <dbReference type="SAM" id="SignalP"/>
    </source>
</evidence>
<reference evidence="3 4" key="1">
    <citation type="journal article" date="2009" name="Appl. Environ. Microbiol.">
        <title>Three genomes from the phylum Acidobacteria provide insight into the lifestyles of these microorganisms in soils.</title>
        <authorList>
            <person name="Ward N.L."/>
            <person name="Challacombe J.F."/>
            <person name="Janssen P.H."/>
            <person name="Henrissat B."/>
            <person name="Coutinho P.M."/>
            <person name="Wu M."/>
            <person name="Xie G."/>
            <person name="Haft D.H."/>
            <person name="Sait M."/>
            <person name="Badger J."/>
            <person name="Barabote R.D."/>
            <person name="Bradley B."/>
            <person name="Brettin T.S."/>
            <person name="Brinkac L.M."/>
            <person name="Bruce D."/>
            <person name="Creasy T."/>
            <person name="Daugherty S.C."/>
            <person name="Davidsen T.M."/>
            <person name="DeBoy R.T."/>
            <person name="Detter J.C."/>
            <person name="Dodson R.J."/>
            <person name="Durkin A.S."/>
            <person name="Ganapathy A."/>
            <person name="Gwinn-Giglio M."/>
            <person name="Han C.S."/>
            <person name="Khouri H."/>
            <person name="Kiss H."/>
            <person name="Kothari S.P."/>
            <person name="Madupu R."/>
            <person name="Nelson K.E."/>
            <person name="Nelson W.C."/>
            <person name="Paulsen I."/>
            <person name="Penn K."/>
            <person name="Ren Q."/>
            <person name="Rosovitz M.J."/>
            <person name="Selengut J.D."/>
            <person name="Shrivastava S."/>
            <person name="Sullivan S.A."/>
            <person name="Tapia R."/>
            <person name="Thompson L.S."/>
            <person name="Watkins K.L."/>
            <person name="Yang Q."/>
            <person name="Yu C."/>
            <person name="Zafar N."/>
            <person name="Zhou L."/>
            <person name="Kuske C.R."/>
        </authorList>
    </citation>
    <scope>NUCLEOTIDE SEQUENCE [LARGE SCALE GENOMIC DNA]</scope>
    <source>
        <strain evidence="3 4">Ellin345</strain>
    </source>
</reference>
<gene>
    <name evidence="3" type="ordered locus">Acid345_4509</name>
</gene>
<dbReference type="Proteomes" id="UP000002432">
    <property type="component" value="Chromosome"/>
</dbReference>
<keyword evidence="4" id="KW-1185">Reference proteome</keyword>
<organism evidence="3 4">
    <name type="scientific">Koribacter versatilis (strain Ellin345)</name>
    <dbReference type="NCBI Taxonomy" id="204669"/>
    <lineage>
        <taxon>Bacteria</taxon>
        <taxon>Pseudomonadati</taxon>
        <taxon>Acidobacteriota</taxon>
        <taxon>Terriglobia</taxon>
        <taxon>Terriglobales</taxon>
        <taxon>Candidatus Korobacteraceae</taxon>
        <taxon>Candidatus Korobacter</taxon>
    </lineage>
</organism>
<feature type="chain" id="PRO_5004190975" evidence="2">
    <location>
        <begin position="35"/>
        <end position="145"/>
    </location>
</feature>
<dbReference type="STRING" id="204669.Acid345_4509"/>
<keyword evidence="2" id="KW-0732">Signal</keyword>
<dbReference type="EMBL" id="CP000360">
    <property type="protein sequence ID" value="ABF43509.1"/>
    <property type="molecule type" value="Genomic_DNA"/>
</dbReference>
<proteinExistence type="predicted"/>
<dbReference type="EnsemblBacteria" id="ABF43509">
    <property type="protein sequence ID" value="ABF43509"/>
    <property type="gene ID" value="Acid345_4509"/>
</dbReference>
<dbReference type="HOGENOM" id="CLU_1784337_0_0_0"/>
<dbReference type="AlphaFoldDB" id="Q1IHZ1"/>
<feature type="signal peptide" evidence="2">
    <location>
        <begin position="1"/>
        <end position="34"/>
    </location>
</feature>